<sequence length="561" mass="61705">MNKIYSGAVFLCSVLGISAQEVVWQKDIKSSTQDFLSQVTTTIDQQYLITGSSIQTGNGMPKAGSKSQMPNANSQQPNNGYDFHLVKLNQQGEEVWEKYFSGQNHDFLSATVNTQEGGFVLAGTSFSGKGLDKKEDSKGGSDFWLIRINEFGDELWQKTIGSTSDEEARAVIQTTDLGFFVAGNVQNSPKGYGSKDVLVVKLDKNGKEVSQLVLGGKGLDEVEKMIPTKDGGALLGVYSRSKSSPSPSKGGEQDHSTQHSKSLSGYAKSTENFGEGDYWIIKLSKEGKVEWEKNFGGKGDDHLRTLALTSTGYLIGGESRSERSGNKMVGIEEGTDLWLISLNERGEEIWQKSYNFKNRDVLMGMSVIAASPNPSKGGGSENVKGILLGGYTQAEGRIESDDETFWMLYVDYNGNEQWRKHVKGESRKREERLSDIKLNRDGSIVLAGTSAEELGKENWKIVKLGDSQIDALIEKQDIRIYPNPVNEYAYVEIGMEAGSWKLGDGKFEAEIVVYDMGGRQLQSLKTKNKVTKINTQNLVQGAYLVTVKTNDKTASAKLIKK</sequence>
<feature type="region of interest" description="Disordered" evidence="2">
    <location>
        <begin position="236"/>
        <end position="266"/>
    </location>
</feature>
<dbReference type="PANTHER" id="PTHR42754">
    <property type="entry name" value="ENDOGLUCANASE"/>
    <property type="match status" value="1"/>
</dbReference>
<name>A0ABY1P900_9FLAO</name>
<dbReference type="EMBL" id="FXTZ01000011">
    <property type="protein sequence ID" value="SMP29242.1"/>
    <property type="molecule type" value="Genomic_DNA"/>
</dbReference>
<feature type="domain" description="Secretion system C-terminal sorting" evidence="3">
    <location>
        <begin position="480"/>
        <end position="559"/>
    </location>
</feature>
<evidence type="ECO:0000313" key="4">
    <source>
        <dbReference type="EMBL" id="SMP29242.1"/>
    </source>
</evidence>
<organism evidence="4 5">
    <name type="scientific">Chryseobacterium profundimaris</name>
    <dbReference type="NCBI Taxonomy" id="1387275"/>
    <lineage>
        <taxon>Bacteria</taxon>
        <taxon>Pseudomonadati</taxon>
        <taxon>Bacteroidota</taxon>
        <taxon>Flavobacteriia</taxon>
        <taxon>Flavobacteriales</taxon>
        <taxon>Weeksellaceae</taxon>
        <taxon>Chryseobacterium group</taxon>
        <taxon>Chryseobacterium</taxon>
    </lineage>
</organism>
<gene>
    <name evidence="4" type="ORF">SAMN06264346_11192</name>
</gene>
<accession>A0ABY1P900</accession>
<evidence type="ECO:0000313" key="5">
    <source>
        <dbReference type="Proteomes" id="UP001157960"/>
    </source>
</evidence>
<proteinExistence type="predicted"/>
<evidence type="ECO:0000256" key="2">
    <source>
        <dbReference type="SAM" id="MobiDB-lite"/>
    </source>
</evidence>
<dbReference type="NCBIfam" id="TIGR04183">
    <property type="entry name" value="Por_Secre_tail"/>
    <property type="match status" value="1"/>
</dbReference>
<evidence type="ECO:0000256" key="1">
    <source>
        <dbReference type="ARBA" id="ARBA00022729"/>
    </source>
</evidence>
<comment type="caution">
    <text evidence="4">The sequence shown here is derived from an EMBL/GenBank/DDBJ whole genome shotgun (WGS) entry which is preliminary data.</text>
</comment>
<dbReference type="InterPro" id="IPR026444">
    <property type="entry name" value="Secre_tail"/>
</dbReference>
<dbReference type="Proteomes" id="UP001157960">
    <property type="component" value="Unassembled WGS sequence"/>
</dbReference>
<protein>
    <submittedName>
        <fullName evidence="4">Por secretion system C-terminal sorting domain-containing protein</fullName>
    </submittedName>
</protein>
<keyword evidence="1" id="KW-0732">Signal</keyword>
<dbReference type="RefSeq" id="WP_283423026.1">
    <property type="nucleotide sequence ID" value="NZ_FXTZ01000011.1"/>
</dbReference>
<reference evidence="4 5" key="1">
    <citation type="submission" date="2017-05" db="EMBL/GenBank/DDBJ databases">
        <authorList>
            <person name="Varghese N."/>
            <person name="Submissions S."/>
        </authorList>
    </citation>
    <scope>NUCLEOTIDE SEQUENCE [LARGE SCALE GENOMIC DNA]</scope>
    <source>
        <strain evidence="4 5">DSM 28214</strain>
    </source>
</reference>
<dbReference type="Pfam" id="PF18962">
    <property type="entry name" value="Por_Secre_tail"/>
    <property type="match status" value="1"/>
</dbReference>
<feature type="compositionally biased region" description="Low complexity" evidence="2">
    <location>
        <begin position="239"/>
        <end position="249"/>
    </location>
</feature>
<evidence type="ECO:0000259" key="3">
    <source>
        <dbReference type="Pfam" id="PF18962"/>
    </source>
</evidence>
<dbReference type="PANTHER" id="PTHR42754:SF1">
    <property type="entry name" value="LIPOPROTEIN"/>
    <property type="match status" value="1"/>
</dbReference>
<keyword evidence="5" id="KW-1185">Reference proteome</keyword>